<organism evidence="2 3">
    <name type="scientific">Ancylostoma ceylanicum</name>
    <dbReference type="NCBI Taxonomy" id="53326"/>
    <lineage>
        <taxon>Eukaryota</taxon>
        <taxon>Metazoa</taxon>
        <taxon>Ecdysozoa</taxon>
        <taxon>Nematoda</taxon>
        <taxon>Chromadorea</taxon>
        <taxon>Rhabditida</taxon>
        <taxon>Rhabditina</taxon>
        <taxon>Rhabditomorpha</taxon>
        <taxon>Strongyloidea</taxon>
        <taxon>Ancylostomatidae</taxon>
        <taxon>Ancylostomatinae</taxon>
        <taxon>Ancylostoma</taxon>
    </lineage>
</organism>
<evidence type="ECO:0000313" key="2">
    <source>
        <dbReference type="EMBL" id="EPB67382.1"/>
    </source>
</evidence>
<dbReference type="EMBL" id="KE125694">
    <property type="protein sequence ID" value="EPB67382.1"/>
    <property type="molecule type" value="Genomic_DNA"/>
</dbReference>
<evidence type="ECO:0008006" key="4">
    <source>
        <dbReference type="Google" id="ProtNLM"/>
    </source>
</evidence>
<dbReference type="InterPro" id="IPR050534">
    <property type="entry name" value="Coronavir_polyprotein_1ab"/>
</dbReference>
<evidence type="ECO:0000256" key="1">
    <source>
        <dbReference type="SAM" id="MobiDB-lite"/>
    </source>
</evidence>
<accession>A0A0D6LIE1</accession>
<sequence length="417" mass="45411">MKDDRQTHWVTAAVPTLAAQPLAMTVTLPDMATEAGWEPRRPVVIWVAGSTKLSRAVVRRSTLDWGRKHLHVSLDAFAWSNRTLEKATKKFGRRLGNGYAIDICIRLTEAPPTANPTYGNISRLRAFANLQGATMASQTMDRVYGAAPLGCSNQDEPALSEIAEGELVYNINGQDVTLSEEQRKAVDLGTSTLPIVGIQAAFGTGKTVVGSIIAVRQAAAGKSVIVTASTNAAVAQFAQIILSLTAYRHLRVLRFVSDTAAQKNLTPTPVDMNRILMSLRDEFDDQLSDEERALCDKFTTGRTILERYIENPDLAVDMSEEDKDEYALAERNVSKTVKKMIKLVYKLRKPEILCITTASLLNAYGSRGGTLTETESRDSSEPAGPESQDPSQVLIGDEALQIPEPALAAISNCMPFA</sequence>
<protein>
    <recommendedName>
        <fullName evidence="4">DNA2/NAM7 helicase helicase domain-containing protein</fullName>
    </recommendedName>
</protein>
<dbReference type="AlphaFoldDB" id="A0A0D6LIE1"/>
<dbReference type="Gene3D" id="3.40.50.300">
    <property type="entry name" value="P-loop containing nucleotide triphosphate hydrolases"/>
    <property type="match status" value="1"/>
</dbReference>
<dbReference type="InterPro" id="IPR027417">
    <property type="entry name" value="P-loop_NTPase"/>
</dbReference>
<proteinExistence type="predicted"/>
<name>A0A0D6LIE1_9BILA</name>
<dbReference type="Proteomes" id="UP000054495">
    <property type="component" value="Unassembled WGS sequence"/>
</dbReference>
<keyword evidence="3" id="KW-1185">Reference proteome</keyword>
<evidence type="ECO:0000313" key="3">
    <source>
        <dbReference type="Proteomes" id="UP000054495"/>
    </source>
</evidence>
<dbReference type="PANTHER" id="PTHR43788">
    <property type="entry name" value="DNA2/NAM7 HELICASE FAMILY MEMBER"/>
    <property type="match status" value="1"/>
</dbReference>
<dbReference type="SUPFAM" id="SSF52540">
    <property type="entry name" value="P-loop containing nucleoside triphosphate hydrolases"/>
    <property type="match status" value="1"/>
</dbReference>
<reference evidence="2 3" key="1">
    <citation type="submission" date="2013-05" db="EMBL/GenBank/DDBJ databases">
        <title>Draft genome of the parasitic nematode Anyclostoma ceylanicum.</title>
        <authorList>
            <person name="Mitreva M."/>
        </authorList>
    </citation>
    <scope>NUCLEOTIDE SEQUENCE [LARGE SCALE GENOMIC DNA]</scope>
</reference>
<gene>
    <name evidence="2" type="ORF">ANCCEY_13531</name>
</gene>
<feature type="region of interest" description="Disordered" evidence="1">
    <location>
        <begin position="369"/>
        <end position="394"/>
    </location>
</feature>